<dbReference type="GO" id="GO:0006508">
    <property type="term" value="P:proteolysis"/>
    <property type="evidence" value="ECO:0007669"/>
    <property type="project" value="InterPro"/>
</dbReference>
<protein>
    <recommendedName>
        <fullName evidence="3">Cytosol nonspecific dipeptidase</fullName>
    </recommendedName>
</protein>
<dbReference type="InterPro" id="IPR001160">
    <property type="entry name" value="Peptidase_M20C"/>
</dbReference>
<organism evidence="1 2">
    <name type="scientific">Prototheca wickerhamii</name>
    <dbReference type="NCBI Taxonomy" id="3111"/>
    <lineage>
        <taxon>Eukaryota</taxon>
        <taxon>Viridiplantae</taxon>
        <taxon>Chlorophyta</taxon>
        <taxon>core chlorophytes</taxon>
        <taxon>Trebouxiophyceae</taxon>
        <taxon>Chlorellales</taxon>
        <taxon>Chlorellaceae</taxon>
        <taxon>Prototheca</taxon>
    </lineage>
</organism>
<accession>A0AAD9IJF6</accession>
<proteinExistence type="predicted"/>
<dbReference type="SUPFAM" id="SSF53187">
    <property type="entry name" value="Zn-dependent exopeptidases"/>
    <property type="match status" value="1"/>
</dbReference>
<dbReference type="Gene3D" id="3.40.630.10">
    <property type="entry name" value="Zn peptidases"/>
    <property type="match status" value="1"/>
</dbReference>
<dbReference type="PRINTS" id="PR00934">
    <property type="entry name" value="XHISDIPTASE"/>
</dbReference>
<dbReference type="PANTHER" id="PTHR43501:SF1">
    <property type="entry name" value="CYTOSOL NON-SPECIFIC DIPEPTIDASE"/>
    <property type="match status" value="1"/>
</dbReference>
<name>A0AAD9IJF6_PROWI</name>
<evidence type="ECO:0000313" key="1">
    <source>
        <dbReference type="EMBL" id="KAK2077720.1"/>
    </source>
</evidence>
<dbReference type="PANTHER" id="PTHR43501">
    <property type="entry name" value="CYTOSOL NON-SPECIFIC DIPEPTIDASE"/>
    <property type="match status" value="1"/>
</dbReference>
<evidence type="ECO:0008006" key="3">
    <source>
        <dbReference type="Google" id="ProtNLM"/>
    </source>
</evidence>
<reference evidence="1" key="1">
    <citation type="submission" date="2021-01" db="EMBL/GenBank/DDBJ databases">
        <authorList>
            <person name="Eckstrom K.M.E."/>
        </authorList>
    </citation>
    <scope>NUCLEOTIDE SEQUENCE</scope>
    <source>
        <strain evidence="1">UVCC 0001</strain>
    </source>
</reference>
<gene>
    <name evidence="1" type="ORF">QBZ16_004566</name>
</gene>
<dbReference type="GO" id="GO:0070573">
    <property type="term" value="F:metallodipeptidase activity"/>
    <property type="evidence" value="ECO:0007669"/>
    <property type="project" value="TreeGrafter"/>
</dbReference>
<comment type="caution">
    <text evidence="1">The sequence shown here is derived from an EMBL/GenBank/DDBJ whole genome shotgun (WGS) entry which is preliminary data.</text>
</comment>
<keyword evidence="2" id="KW-1185">Reference proteome</keyword>
<dbReference type="GO" id="GO:0005829">
    <property type="term" value="C:cytosol"/>
    <property type="evidence" value="ECO:0007669"/>
    <property type="project" value="TreeGrafter"/>
</dbReference>
<evidence type="ECO:0000313" key="2">
    <source>
        <dbReference type="Proteomes" id="UP001255856"/>
    </source>
</evidence>
<sequence length="125" mass="13644">MPAIPVPEVLHGLEPANVWRFFGELSTIPRPSYKEERVLVWLKDFANERGLEYAQDAAGNMVIRRPGTAGGEGAAPVIVQGHLDMVTEKNTDVDHDFDNDPIRLLSKDGWITADGTTLGADNGGF</sequence>
<dbReference type="EMBL" id="JASFZW010000006">
    <property type="protein sequence ID" value="KAK2077720.1"/>
    <property type="molecule type" value="Genomic_DNA"/>
</dbReference>
<dbReference type="AlphaFoldDB" id="A0AAD9IJF6"/>
<dbReference type="Proteomes" id="UP001255856">
    <property type="component" value="Unassembled WGS sequence"/>
</dbReference>